<feature type="domain" description="Hint" evidence="3">
    <location>
        <begin position="1191"/>
        <end position="1236"/>
    </location>
</feature>
<evidence type="ECO:0008006" key="7">
    <source>
        <dbReference type="Google" id="ProtNLM"/>
    </source>
</evidence>
<feature type="non-terminal residue" evidence="5">
    <location>
        <position position="1791"/>
    </location>
</feature>
<dbReference type="InterPro" id="IPR003587">
    <property type="entry name" value="Hint_dom_N"/>
</dbReference>
<feature type="domain" description="Hint" evidence="4">
    <location>
        <begin position="887"/>
        <end position="1001"/>
    </location>
</feature>
<dbReference type="InterPro" id="IPR036844">
    <property type="entry name" value="Hint_dom_sf"/>
</dbReference>
<dbReference type="GO" id="GO:0016539">
    <property type="term" value="P:intein-mediated protein splicing"/>
    <property type="evidence" value="ECO:0007669"/>
    <property type="project" value="InterPro"/>
</dbReference>
<dbReference type="InterPro" id="IPR006142">
    <property type="entry name" value="INTEIN"/>
</dbReference>
<name>A0A1F6EJM5_9BACT</name>
<dbReference type="InterPro" id="IPR006141">
    <property type="entry name" value="Intein_N"/>
</dbReference>
<gene>
    <name evidence="5" type="ORF">A3A40_02310</name>
</gene>
<keyword evidence="1" id="KW-0068">Autocatalytic cleavage</keyword>
<dbReference type="Proteomes" id="UP000178427">
    <property type="component" value="Unassembled WGS sequence"/>
</dbReference>
<dbReference type="Pfam" id="PF14890">
    <property type="entry name" value="Intein_splicing"/>
    <property type="match status" value="2"/>
</dbReference>
<organism evidence="5 6">
    <name type="scientific">Candidatus Kaiserbacteria bacterium RIFCSPLOWO2_01_FULL_54_20</name>
    <dbReference type="NCBI Taxonomy" id="1798513"/>
    <lineage>
        <taxon>Bacteria</taxon>
        <taxon>Candidatus Kaiseribacteriota</taxon>
    </lineage>
</organism>
<protein>
    <recommendedName>
        <fullName evidence="7">Intein C-terminal splicing domain-containing protein</fullName>
    </recommendedName>
</protein>
<dbReference type="SMART" id="SM00306">
    <property type="entry name" value="HintN"/>
    <property type="match status" value="2"/>
</dbReference>
<sequence length="1791" mass="185904">IVVGAVSTLPNSNITTGSNNILLGYNISLPSATDNSQLNIQNILYGTNNSGSAGTPSTGQLGVGTTSPFARLSVHANNGDTNQTLFAIGSSTQSATTTLFSVNNQGNTSVAGTFAATGNATFAGTLTVNSLCVAADTKLRRRRRRADGSYEYDEVDIINIKAGDEIQSLDEKTGRLVWNRVKQLAYMGVRQTYRITTEDGRTIRTTDNHPYLTRLGWRKVKYLEIGQEIGVAGSIASKWPHTARLNNKTLASQRFWSVALKKFLALADQRVSSEILDVHDDKTFGNGRVEFANVTESVVGSKKRHTMLSRVLENLFVGRGGKSDISGIYQSNGREATQSIAQVAVDTLVREDREHTLRVRDAGENLRWAFENAGGKFDGGINVLFGNPLVLSGNFVEGIAGANEVENIGNSNTRPTDRGFAETDVFVEGDALVHNAPSVAQGAMKTQWTETDTAKTTIQWAKIVSIEPVAEEDVYDIEVEGTHNFIGNGIVAHNTAVFNGGLTSYASSTIGNGTQAGGLTISGGATTTLNAYFGSKVGILNQAPTYALDVAGFINTDQYSGYKQAGNTILYASSTNFATVNGIGAGTNLLTLDGAIHNTALGYQTLNSASLTAAADYNTAVGDTALKANTTGSENTAVGALALLANTTGASNVAVGGQALQSNTTGGSNVSVGNLSLFTNKTGGNNTALGLNASYYNGSATNTVALGSNAAGGAAAYSNQGGTVVGYFAGTNFATGSDYNTLLGYQTGYNVTTGAHNTILGYSGTTGGITTGSDNILIGDDVRNGLTVTASNQLNIGNLLFSNSVGTGATAATGNIGVGTSTPWGKLSVTGAGTGTGVNFLLANSANTPIFKVLDDGSITATGAFTSTATGANTFPYASSTALTVSGHCVTADTRLRRRRKAKKGEEDEADEEGYIYDEPMIKDIEEGDEVQTLDQKTGEFTWSRVNGLVDTGIQPLVRITTQSGKEIDTTAVHPYLVRPKEYRKKRASRTQKLYRFEVDISIKIEDFNRDTVVAIANDEHSFTIEISRKIKQALRDSIRARYPREFAPAVYAAGIVEALKRMDSRVHELVVDLDYYGHDDVIARIVRSAFPRIMLSFNRVGKKSLAHHAAYGVYINKKAADYAATLQDMLKNKESAISASSPLTKESGFESHQALSNITSIFPADEFVKKGVWTRASELTVGQEIAVAYGNTPAWERVVKIEEKPAEQVYDIEVEGTHNFVANGIVAHNTYLSNLLASASSTIGDGTQAGGLTISGGATTTGFLAITGTTGTTTIASGQGFTIGGSQFVLQQGSGHVGIGTTSPNSLGNGLIGGTTPKAFQLDNVGSARAIISSTVSPELWFWNFGAGTDLKGFYTRVDTSGNLITTSLADNYGTSIDALTIAHNGNATFGANVSSVGGLKVTGNVTPTGAGPEVFYLGGAGYFLTYDRTGAAYLPTIIDGLTTTINTGGTAKLTVLGSGNVGIGETAPGSKLSVSGGGSFGSGYDTTAAPTGGLIIQGNVGIGTTTPYSKLSVWGAGTGATSMFELTNSASTSLMTVLNNGNVGIGTTTPASKLSVVGSSYFAGALLATSTVQLTNYTSGALAADSTGALYTFSTSTWTFASSTLLADNNTFSGSNIFSSPLSLTGTTGTTTIAAGQGFTIGSSQFVLQQGSGSVGIGTVAPSDVVHIKGSGALDTANGTFLRLESTGTNDAGLHLKTIQTANTWNVGLANITGQTFYIQEAANPAYFVVKPTTGNVGIGETAPGSKLSVSGGGSFGSGYNTTAAPTGGLIIEGNVGIGETAPGSKLSV</sequence>
<evidence type="ECO:0000256" key="2">
    <source>
        <dbReference type="ARBA" id="ARBA00023000"/>
    </source>
</evidence>
<dbReference type="PROSITE" id="PS50817">
    <property type="entry name" value="INTEIN_N_TER"/>
    <property type="match status" value="2"/>
</dbReference>
<dbReference type="SMART" id="SM00305">
    <property type="entry name" value="HintC"/>
    <property type="match status" value="2"/>
</dbReference>
<dbReference type="Gene3D" id="2.170.16.10">
    <property type="entry name" value="Hedgehog/Intein (Hint) domain"/>
    <property type="match status" value="4"/>
</dbReference>
<dbReference type="InterPro" id="IPR030934">
    <property type="entry name" value="Intein_C"/>
</dbReference>
<evidence type="ECO:0000256" key="1">
    <source>
        <dbReference type="ARBA" id="ARBA00022813"/>
    </source>
</evidence>
<feature type="domain" description="Hint" evidence="3">
    <location>
        <begin position="455"/>
        <end position="500"/>
    </location>
</feature>
<dbReference type="PRINTS" id="PR00379">
    <property type="entry name" value="INTEIN"/>
</dbReference>
<dbReference type="CDD" id="cd00081">
    <property type="entry name" value="Hint"/>
    <property type="match status" value="3"/>
</dbReference>
<dbReference type="EMBL" id="MFMA01000030">
    <property type="protein sequence ID" value="OGG73828.1"/>
    <property type="molecule type" value="Genomic_DNA"/>
</dbReference>
<feature type="domain" description="Hint" evidence="4">
    <location>
        <begin position="130"/>
        <end position="233"/>
    </location>
</feature>
<keyword evidence="2" id="KW-0651">Protein splicing</keyword>
<feature type="non-terminal residue" evidence="5">
    <location>
        <position position="1"/>
    </location>
</feature>
<dbReference type="SUPFAM" id="SSF51294">
    <property type="entry name" value="Hedgehog/intein (Hint) domain"/>
    <property type="match status" value="3"/>
</dbReference>
<dbReference type="NCBIfam" id="TIGR01443">
    <property type="entry name" value="intein_Cterm"/>
    <property type="match status" value="2"/>
</dbReference>
<dbReference type="PROSITE" id="PS50818">
    <property type="entry name" value="INTEIN_C_TER"/>
    <property type="match status" value="2"/>
</dbReference>
<comment type="caution">
    <text evidence="5">The sequence shown here is derived from an EMBL/GenBank/DDBJ whole genome shotgun (WGS) entry which is preliminary data.</text>
</comment>
<evidence type="ECO:0000259" key="4">
    <source>
        <dbReference type="SMART" id="SM00306"/>
    </source>
</evidence>
<evidence type="ECO:0000259" key="3">
    <source>
        <dbReference type="SMART" id="SM00305"/>
    </source>
</evidence>
<proteinExistence type="predicted"/>
<accession>A0A1F6EJM5</accession>
<reference evidence="5 6" key="1">
    <citation type="journal article" date="2016" name="Nat. Commun.">
        <title>Thousands of microbial genomes shed light on interconnected biogeochemical processes in an aquifer system.</title>
        <authorList>
            <person name="Anantharaman K."/>
            <person name="Brown C.T."/>
            <person name="Hug L.A."/>
            <person name="Sharon I."/>
            <person name="Castelle C.J."/>
            <person name="Probst A.J."/>
            <person name="Thomas B.C."/>
            <person name="Singh A."/>
            <person name="Wilkins M.J."/>
            <person name="Karaoz U."/>
            <person name="Brodie E.L."/>
            <person name="Williams K.H."/>
            <person name="Hubbard S.S."/>
            <person name="Banfield J.F."/>
        </authorList>
    </citation>
    <scope>NUCLEOTIDE SEQUENCE [LARGE SCALE GENOMIC DNA]</scope>
</reference>
<evidence type="ECO:0000313" key="5">
    <source>
        <dbReference type="EMBL" id="OGG73828.1"/>
    </source>
</evidence>
<dbReference type="InterPro" id="IPR003586">
    <property type="entry name" value="Hint_dom_C"/>
</dbReference>
<evidence type="ECO:0000313" key="6">
    <source>
        <dbReference type="Proteomes" id="UP000178427"/>
    </source>
</evidence>